<organism evidence="1 2">
    <name type="scientific">Coregonus suidteri</name>
    <dbReference type="NCBI Taxonomy" id="861788"/>
    <lineage>
        <taxon>Eukaryota</taxon>
        <taxon>Metazoa</taxon>
        <taxon>Chordata</taxon>
        <taxon>Craniata</taxon>
        <taxon>Vertebrata</taxon>
        <taxon>Euteleostomi</taxon>
        <taxon>Actinopterygii</taxon>
        <taxon>Neopterygii</taxon>
        <taxon>Teleostei</taxon>
        <taxon>Protacanthopterygii</taxon>
        <taxon>Salmoniformes</taxon>
        <taxon>Salmonidae</taxon>
        <taxon>Coregoninae</taxon>
        <taxon>Coregonus</taxon>
    </lineage>
</organism>
<proteinExistence type="predicted"/>
<sequence length="127" mass="14722">MALKVCREDLTKAEVELNRLHAEYGDVVPLHVLGGSERWAELSQDQSSKRRLDILLAEHVGKISECFTGLGTSDAVPIYLRYEEQLKNHRLKKADMRNIKDVWKEKVIEDDMVDESIQWSDIYCLTF</sequence>
<gene>
    <name evidence="1" type="ORF">J4Q44_G00115700</name>
</gene>
<keyword evidence="2" id="KW-1185">Reference proteome</keyword>
<evidence type="ECO:0000313" key="2">
    <source>
        <dbReference type="Proteomes" id="UP001356427"/>
    </source>
</evidence>
<dbReference type="AlphaFoldDB" id="A0AAN8LYY3"/>
<dbReference type="EMBL" id="JAGTTL010000009">
    <property type="protein sequence ID" value="KAK6318279.1"/>
    <property type="molecule type" value="Genomic_DNA"/>
</dbReference>
<comment type="caution">
    <text evidence="1">The sequence shown here is derived from an EMBL/GenBank/DDBJ whole genome shotgun (WGS) entry which is preliminary data.</text>
</comment>
<name>A0AAN8LYY3_9TELE</name>
<evidence type="ECO:0000313" key="1">
    <source>
        <dbReference type="EMBL" id="KAK6318279.1"/>
    </source>
</evidence>
<accession>A0AAN8LYY3</accession>
<protein>
    <submittedName>
        <fullName evidence="1">Uncharacterized protein</fullName>
    </submittedName>
</protein>
<reference evidence="1 2" key="1">
    <citation type="submission" date="2021-04" db="EMBL/GenBank/DDBJ databases">
        <authorList>
            <person name="De Guttry C."/>
            <person name="Zahm M."/>
            <person name="Klopp C."/>
            <person name="Cabau C."/>
            <person name="Louis A."/>
            <person name="Berthelot C."/>
            <person name="Parey E."/>
            <person name="Roest Crollius H."/>
            <person name="Montfort J."/>
            <person name="Robinson-Rechavi M."/>
            <person name="Bucao C."/>
            <person name="Bouchez O."/>
            <person name="Gislard M."/>
            <person name="Lluch J."/>
            <person name="Milhes M."/>
            <person name="Lampietro C."/>
            <person name="Lopez Roques C."/>
            <person name="Donnadieu C."/>
            <person name="Braasch I."/>
            <person name="Desvignes T."/>
            <person name="Postlethwait J."/>
            <person name="Bobe J."/>
            <person name="Wedekind C."/>
            <person name="Guiguen Y."/>
        </authorList>
    </citation>
    <scope>NUCLEOTIDE SEQUENCE [LARGE SCALE GENOMIC DNA]</scope>
    <source>
        <strain evidence="1">Cs_M1</strain>
        <tissue evidence="1">Blood</tissue>
    </source>
</reference>
<dbReference type="Proteomes" id="UP001356427">
    <property type="component" value="Unassembled WGS sequence"/>
</dbReference>